<evidence type="ECO:0000256" key="1">
    <source>
        <dbReference type="ARBA" id="ARBA00022723"/>
    </source>
</evidence>
<evidence type="ECO:0000256" key="2">
    <source>
        <dbReference type="ARBA" id="ARBA00022771"/>
    </source>
</evidence>
<evidence type="ECO:0000313" key="5">
    <source>
        <dbReference type="EMBL" id="KAJ8319464.1"/>
    </source>
</evidence>
<dbReference type="InterPro" id="IPR013083">
    <property type="entry name" value="Znf_RING/FYVE/PHD"/>
</dbReference>
<proteinExistence type="predicted"/>
<sequence length="115" mass="13222">QYSALLVQYKFDHFGGFKIDKVQREIARGKKVICSICRKDKSRKGKTNGATSGCAIRSCRKSFHYYCAKLDPVAVTKRMLVRYKNENREVVLYRKANNGPCRNVMILGKDFLIIP</sequence>
<feature type="domain" description="PHD-type" evidence="4">
    <location>
        <begin position="1"/>
        <end position="96"/>
    </location>
</feature>
<name>A0ABQ9FQC5_TEGGR</name>
<dbReference type="InterPro" id="IPR051188">
    <property type="entry name" value="PHD-type_Zinc_Finger"/>
</dbReference>
<evidence type="ECO:0000313" key="6">
    <source>
        <dbReference type="Proteomes" id="UP001217089"/>
    </source>
</evidence>
<dbReference type="PANTHER" id="PTHR12420:SF15">
    <property type="entry name" value="PHD FINGER PROTEIN 6"/>
    <property type="match status" value="1"/>
</dbReference>
<dbReference type="Proteomes" id="UP001217089">
    <property type="component" value="Unassembled WGS sequence"/>
</dbReference>
<dbReference type="PANTHER" id="PTHR12420">
    <property type="entry name" value="PHD FINGER PROTEIN"/>
    <property type="match status" value="1"/>
</dbReference>
<protein>
    <recommendedName>
        <fullName evidence="4">PHD-type domain-containing protein</fullName>
    </recommendedName>
</protein>
<comment type="caution">
    <text evidence="5">The sequence shown here is derived from an EMBL/GenBank/DDBJ whole genome shotgun (WGS) entry which is preliminary data.</text>
</comment>
<keyword evidence="1" id="KW-0479">Metal-binding</keyword>
<dbReference type="Gene3D" id="3.30.40.10">
    <property type="entry name" value="Zinc/RING finger domain, C3HC4 (zinc finger)"/>
    <property type="match status" value="1"/>
</dbReference>
<evidence type="ECO:0000256" key="3">
    <source>
        <dbReference type="ARBA" id="ARBA00022833"/>
    </source>
</evidence>
<feature type="non-terminal residue" evidence="5">
    <location>
        <position position="1"/>
    </location>
</feature>
<organism evidence="5 6">
    <name type="scientific">Tegillarca granosa</name>
    <name type="common">Malaysian cockle</name>
    <name type="synonym">Anadara granosa</name>
    <dbReference type="NCBI Taxonomy" id="220873"/>
    <lineage>
        <taxon>Eukaryota</taxon>
        <taxon>Metazoa</taxon>
        <taxon>Spiralia</taxon>
        <taxon>Lophotrochozoa</taxon>
        <taxon>Mollusca</taxon>
        <taxon>Bivalvia</taxon>
        <taxon>Autobranchia</taxon>
        <taxon>Pteriomorphia</taxon>
        <taxon>Arcoida</taxon>
        <taxon>Arcoidea</taxon>
        <taxon>Arcidae</taxon>
        <taxon>Tegillarca</taxon>
    </lineage>
</organism>
<gene>
    <name evidence="5" type="ORF">KUTeg_004555</name>
</gene>
<dbReference type="PROSITE" id="PS51805">
    <property type="entry name" value="EPHD"/>
    <property type="match status" value="1"/>
</dbReference>
<keyword evidence="2" id="KW-0863">Zinc-finger</keyword>
<reference evidence="5 6" key="1">
    <citation type="submission" date="2022-12" db="EMBL/GenBank/DDBJ databases">
        <title>Chromosome-level genome of Tegillarca granosa.</title>
        <authorList>
            <person name="Kim J."/>
        </authorList>
    </citation>
    <scope>NUCLEOTIDE SEQUENCE [LARGE SCALE GENOMIC DNA]</scope>
    <source>
        <strain evidence="5">Teg-2019</strain>
        <tissue evidence="5">Adductor muscle</tissue>
    </source>
</reference>
<dbReference type="Pfam" id="PF13771">
    <property type="entry name" value="zf-HC5HC2H"/>
    <property type="match status" value="1"/>
</dbReference>
<keyword evidence="6" id="KW-1185">Reference proteome</keyword>
<dbReference type="InterPro" id="IPR034732">
    <property type="entry name" value="EPHD"/>
</dbReference>
<accession>A0ABQ9FQC5</accession>
<evidence type="ECO:0000259" key="4">
    <source>
        <dbReference type="PROSITE" id="PS51805"/>
    </source>
</evidence>
<dbReference type="EMBL" id="JARBDR010000214">
    <property type="protein sequence ID" value="KAJ8319464.1"/>
    <property type="molecule type" value="Genomic_DNA"/>
</dbReference>
<keyword evidence="3" id="KW-0862">Zinc</keyword>